<evidence type="ECO:0000256" key="3">
    <source>
        <dbReference type="ARBA" id="ARBA00022722"/>
    </source>
</evidence>
<dbReference type="EMBL" id="CP031148">
    <property type="protein sequence ID" value="AXG10027.1"/>
    <property type="molecule type" value="Genomic_DNA"/>
</dbReference>
<feature type="binding site" evidence="8">
    <location>
        <position position="92"/>
    </location>
    <ligand>
        <name>Mg(2+)</name>
        <dbReference type="ChEBI" id="CHEBI:18420"/>
    </ligand>
</feature>
<dbReference type="InterPro" id="IPR002716">
    <property type="entry name" value="PIN_dom"/>
</dbReference>
<dbReference type="EC" id="3.1.-.-" evidence="8"/>
<comment type="function">
    <text evidence="8">Toxic component of a toxin-antitoxin (TA) system. An RNase.</text>
</comment>
<keyword evidence="6 8" id="KW-0460">Magnesium</keyword>
<reference evidence="11 12" key="1">
    <citation type="submission" date="2018-07" db="EMBL/GenBank/DDBJ databases">
        <title>Genome sequences of Haloplanus sp. CBA1112.</title>
        <authorList>
            <person name="Kim Y.B."/>
            <person name="Roh S.W."/>
        </authorList>
    </citation>
    <scope>NUCLEOTIDE SEQUENCE [LARGE SCALE GENOMIC DNA]</scope>
    <source>
        <strain evidence="11 12">CBA1112</strain>
    </source>
</reference>
<reference evidence="10 13" key="2">
    <citation type="submission" date="2018-07" db="EMBL/GenBank/DDBJ databases">
        <title>Genome sequences of Haloplanus sp. CBA1113.</title>
        <authorList>
            <person name="Kim Y.B."/>
            <person name="Roh S.W."/>
        </authorList>
    </citation>
    <scope>NUCLEOTIDE SEQUENCE [LARGE SCALE GENOMIC DNA]</scope>
    <source>
        <strain evidence="10 13">CBA1113</strain>
    </source>
</reference>
<feature type="binding site" evidence="8">
    <location>
        <position position="4"/>
    </location>
    <ligand>
        <name>Mg(2+)</name>
        <dbReference type="ChEBI" id="CHEBI:18420"/>
    </ligand>
</feature>
<dbReference type="KEGG" id="haj:DU500_09545"/>
<protein>
    <recommendedName>
        <fullName evidence="8">Ribonuclease VapC</fullName>
        <shortName evidence="8">RNase VapC</shortName>
        <ecNumber evidence="8">3.1.-.-</ecNumber>
    </recommendedName>
    <alternativeName>
        <fullName evidence="8">Putative toxin VapC</fullName>
    </alternativeName>
</protein>
<evidence type="ECO:0000313" key="13">
    <source>
        <dbReference type="Proteomes" id="UP000253273"/>
    </source>
</evidence>
<dbReference type="GO" id="GO:0016787">
    <property type="term" value="F:hydrolase activity"/>
    <property type="evidence" value="ECO:0007669"/>
    <property type="project" value="UniProtKB-KW"/>
</dbReference>
<dbReference type="KEGG" id="haq:DU484_09295"/>
<keyword evidence="5 8" id="KW-0378">Hydrolase</keyword>
<keyword evidence="4 8" id="KW-0479">Metal-binding</keyword>
<dbReference type="Proteomes" id="UP000253273">
    <property type="component" value="Chromosome"/>
</dbReference>
<name>A0A345E380_9EURY</name>
<evidence type="ECO:0000256" key="4">
    <source>
        <dbReference type="ARBA" id="ARBA00022723"/>
    </source>
</evidence>
<evidence type="ECO:0000313" key="10">
    <source>
        <dbReference type="EMBL" id="AXG06652.1"/>
    </source>
</evidence>
<dbReference type="GO" id="GO:0000287">
    <property type="term" value="F:magnesium ion binding"/>
    <property type="evidence" value="ECO:0007669"/>
    <property type="project" value="UniProtKB-UniRule"/>
</dbReference>
<sequence>MILDSSFLIDLLAEDTGAVAKLEEIDDELLAVPTLVYTEVGVGLDGGSDGERRFEAAMDRMTLVPYDAEAARRAVDIQRTLRENGHPVGAVDAMIAGIALARDQPIVTRNADEFSRTPARISPY</sequence>
<comment type="cofactor">
    <cofactor evidence="1 8">
        <name>Mg(2+)</name>
        <dbReference type="ChEBI" id="CHEBI:18420"/>
    </cofactor>
</comment>
<dbReference type="Proteomes" id="UP000252985">
    <property type="component" value="Chromosome"/>
</dbReference>
<evidence type="ECO:0000256" key="7">
    <source>
        <dbReference type="ARBA" id="ARBA00038093"/>
    </source>
</evidence>
<keyword evidence="3 8" id="KW-0540">Nuclease</keyword>
<accession>A0A345E380</accession>
<proteinExistence type="inferred from homology"/>
<keyword evidence="8" id="KW-0800">Toxin</keyword>
<keyword evidence="13" id="KW-1185">Reference proteome</keyword>
<organism evidence="10 13">
    <name type="scientific">Haloplanus rubicundus</name>
    <dbReference type="NCBI Taxonomy" id="1547898"/>
    <lineage>
        <taxon>Archaea</taxon>
        <taxon>Methanobacteriati</taxon>
        <taxon>Methanobacteriota</taxon>
        <taxon>Stenosarchaea group</taxon>
        <taxon>Halobacteria</taxon>
        <taxon>Halobacteriales</taxon>
        <taxon>Haloferacaceae</taxon>
        <taxon>Haloplanus</taxon>
    </lineage>
</organism>
<dbReference type="PANTHER" id="PTHR33653:SF1">
    <property type="entry name" value="RIBONUCLEASE VAPC2"/>
    <property type="match status" value="1"/>
</dbReference>
<keyword evidence="2 8" id="KW-1277">Toxin-antitoxin system</keyword>
<accession>A0A345ECV5</accession>
<evidence type="ECO:0000256" key="6">
    <source>
        <dbReference type="ARBA" id="ARBA00022842"/>
    </source>
</evidence>
<evidence type="ECO:0000256" key="2">
    <source>
        <dbReference type="ARBA" id="ARBA00022649"/>
    </source>
</evidence>
<comment type="similarity">
    <text evidence="7 8">Belongs to the PINc/VapC protein family.</text>
</comment>
<dbReference type="AlphaFoldDB" id="A0A345E380"/>
<dbReference type="CDD" id="cd09881">
    <property type="entry name" value="PIN_VapC4-5_FitB-like"/>
    <property type="match status" value="1"/>
</dbReference>
<dbReference type="Gene3D" id="3.40.50.1010">
    <property type="entry name" value="5'-nuclease"/>
    <property type="match status" value="1"/>
</dbReference>
<dbReference type="PANTHER" id="PTHR33653">
    <property type="entry name" value="RIBONUCLEASE VAPC2"/>
    <property type="match status" value="1"/>
</dbReference>
<gene>
    <name evidence="8" type="primary">vapC</name>
    <name evidence="11" type="ORF">DU484_09295</name>
    <name evidence="10" type="ORF">DU500_09545</name>
</gene>
<evidence type="ECO:0000256" key="5">
    <source>
        <dbReference type="ARBA" id="ARBA00022801"/>
    </source>
</evidence>
<dbReference type="HAMAP" id="MF_00265">
    <property type="entry name" value="VapC_Nob1"/>
    <property type="match status" value="1"/>
</dbReference>
<dbReference type="OrthoDB" id="38049at2157"/>
<dbReference type="SUPFAM" id="SSF88723">
    <property type="entry name" value="PIN domain-like"/>
    <property type="match status" value="1"/>
</dbReference>
<dbReference type="RefSeq" id="WP_114585790.1">
    <property type="nucleotide sequence ID" value="NZ_CP031148.1"/>
</dbReference>
<evidence type="ECO:0000313" key="12">
    <source>
        <dbReference type="Proteomes" id="UP000252985"/>
    </source>
</evidence>
<dbReference type="InterPro" id="IPR029060">
    <property type="entry name" value="PIN-like_dom_sf"/>
</dbReference>
<evidence type="ECO:0000256" key="1">
    <source>
        <dbReference type="ARBA" id="ARBA00001946"/>
    </source>
</evidence>
<evidence type="ECO:0000313" key="11">
    <source>
        <dbReference type="EMBL" id="AXG10027.1"/>
    </source>
</evidence>
<dbReference type="InterPro" id="IPR022907">
    <property type="entry name" value="VapC_family"/>
</dbReference>
<feature type="domain" description="PIN" evidence="9">
    <location>
        <begin position="1"/>
        <end position="118"/>
    </location>
</feature>
<evidence type="ECO:0000256" key="8">
    <source>
        <dbReference type="HAMAP-Rule" id="MF_00265"/>
    </source>
</evidence>
<dbReference type="GO" id="GO:0090729">
    <property type="term" value="F:toxin activity"/>
    <property type="evidence" value="ECO:0007669"/>
    <property type="project" value="UniProtKB-KW"/>
</dbReference>
<dbReference type="GeneID" id="37287171"/>
<dbReference type="GO" id="GO:0004540">
    <property type="term" value="F:RNA nuclease activity"/>
    <property type="evidence" value="ECO:0007669"/>
    <property type="project" value="InterPro"/>
</dbReference>
<dbReference type="InterPro" id="IPR050556">
    <property type="entry name" value="Type_II_TA_system_RNase"/>
</dbReference>
<dbReference type="EMBL" id="CP031150">
    <property type="protein sequence ID" value="AXG06652.1"/>
    <property type="molecule type" value="Genomic_DNA"/>
</dbReference>
<evidence type="ECO:0000259" key="9">
    <source>
        <dbReference type="Pfam" id="PF01850"/>
    </source>
</evidence>
<dbReference type="Pfam" id="PF01850">
    <property type="entry name" value="PIN"/>
    <property type="match status" value="1"/>
</dbReference>